<keyword evidence="2" id="KW-1185">Reference proteome</keyword>
<gene>
    <name evidence="1" type="ORF">JL111_02060</name>
</gene>
<evidence type="ECO:0000313" key="1">
    <source>
        <dbReference type="EMBL" id="MBL3672259.1"/>
    </source>
</evidence>
<sequence length="157" mass="16285">MTLDERTLRAAGLPASLISLLVSITKAAERAQAAASTAATANDLSPQISAAVQVLQDMGVVPGLNEKIAELASRLDGIQLPDGTIVNIEFEDGRLIFVRADGSRDEGPKVSDPVDDPEIVLTGGALTMDGLDLVIIPPAASIQGGIDLVAIYEQAQQ</sequence>
<dbReference type="Proteomes" id="UP000644749">
    <property type="component" value="Unassembled WGS sequence"/>
</dbReference>
<reference evidence="1 2" key="1">
    <citation type="submission" date="2021-01" db="EMBL/GenBank/DDBJ databases">
        <title>011410 draft genome.</title>
        <authorList>
            <person name="Lang L."/>
        </authorList>
    </citation>
    <scope>NUCLEOTIDE SEQUENCE [LARGE SCALE GENOMIC DNA]</scope>
    <source>
        <strain evidence="1 2">KCTC 42845</strain>
    </source>
</reference>
<dbReference type="RefSeq" id="WP_191307486.1">
    <property type="nucleotide sequence ID" value="NZ_BNCL01000001.1"/>
</dbReference>
<dbReference type="EMBL" id="JAESHT010000002">
    <property type="protein sequence ID" value="MBL3672259.1"/>
    <property type="molecule type" value="Genomic_DNA"/>
</dbReference>
<organism evidence="1 2">
    <name type="scientific">Paracoccus aerius</name>
    <dbReference type="NCBI Taxonomy" id="1915382"/>
    <lineage>
        <taxon>Bacteria</taxon>
        <taxon>Pseudomonadati</taxon>
        <taxon>Pseudomonadota</taxon>
        <taxon>Alphaproteobacteria</taxon>
        <taxon>Rhodobacterales</taxon>
        <taxon>Paracoccaceae</taxon>
        <taxon>Paracoccus</taxon>
    </lineage>
</organism>
<comment type="caution">
    <text evidence="1">The sequence shown here is derived from an EMBL/GenBank/DDBJ whole genome shotgun (WGS) entry which is preliminary data.</text>
</comment>
<name>A0ABS1S0M4_9RHOB</name>
<protein>
    <submittedName>
        <fullName evidence="1">Uncharacterized protein</fullName>
    </submittedName>
</protein>
<accession>A0ABS1S0M4</accession>
<proteinExistence type="predicted"/>
<evidence type="ECO:0000313" key="2">
    <source>
        <dbReference type="Proteomes" id="UP000644749"/>
    </source>
</evidence>